<organism evidence="1 2">
    <name type="scientific">Aeoliella straminimaris</name>
    <dbReference type="NCBI Taxonomy" id="2954799"/>
    <lineage>
        <taxon>Bacteria</taxon>
        <taxon>Pseudomonadati</taxon>
        <taxon>Planctomycetota</taxon>
        <taxon>Planctomycetia</taxon>
        <taxon>Pirellulales</taxon>
        <taxon>Lacipirellulaceae</taxon>
        <taxon>Aeoliella</taxon>
    </lineage>
</organism>
<reference evidence="1" key="1">
    <citation type="submission" date="2022-06" db="EMBL/GenBank/DDBJ databases">
        <title>Aeoliella straminimaris, a novel planctomycete from sediments.</title>
        <authorList>
            <person name="Vitorino I.R."/>
            <person name="Lage O.M."/>
        </authorList>
    </citation>
    <scope>NUCLEOTIDE SEQUENCE</scope>
    <source>
        <strain evidence="1">ICT_H6.2</strain>
    </source>
</reference>
<dbReference type="EMBL" id="JAMXLR010000038">
    <property type="protein sequence ID" value="MCO6044712.1"/>
    <property type="molecule type" value="Genomic_DNA"/>
</dbReference>
<name>A0A9X2JGS3_9BACT</name>
<gene>
    <name evidence="1" type="ORF">NG895_12415</name>
</gene>
<proteinExistence type="predicted"/>
<accession>A0A9X2JGS3</accession>
<sequence>MDESDAHWRAIELMQIAGRIVGSWLPEWTAVESYDKLRRRTSQPGISLFFSEAFLLSTEPELPGRTLPTGWHVTSDSIAARLAICLGARRLLLLKSRGATPGERSHWDQAVAGGLVDAFFPHLAGLLPEVCFETLPDGGGDLSSIR</sequence>
<evidence type="ECO:0000313" key="1">
    <source>
        <dbReference type="EMBL" id="MCO6044712.1"/>
    </source>
</evidence>
<protein>
    <submittedName>
        <fullName evidence="1">Uncharacterized protein</fullName>
    </submittedName>
</protein>
<comment type="caution">
    <text evidence="1">The sequence shown here is derived from an EMBL/GenBank/DDBJ whole genome shotgun (WGS) entry which is preliminary data.</text>
</comment>
<evidence type="ECO:0000313" key="2">
    <source>
        <dbReference type="Proteomes" id="UP001155241"/>
    </source>
</evidence>
<dbReference type="Proteomes" id="UP001155241">
    <property type="component" value="Unassembled WGS sequence"/>
</dbReference>
<dbReference type="AlphaFoldDB" id="A0A9X2JGS3"/>
<keyword evidence="2" id="KW-1185">Reference proteome</keyword>